<sequence length="69" mass="7713">MGTSLEGRFHNEALKSTWTIKHLSPYDIVLMHKYGIFEAFIDAVWGEVRSSCLEKVGTKGVSRSPATEV</sequence>
<feature type="non-terminal residue" evidence="1">
    <location>
        <position position="69"/>
    </location>
</feature>
<protein>
    <submittedName>
        <fullName evidence="1">Uncharacterized protein</fullName>
    </submittedName>
</protein>
<proteinExistence type="predicted"/>
<reference evidence="2" key="2">
    <citation type="submission" date="2015-01" db="EMBL/GenBank/DDBJ databases">
        <title>Evolutionary Origins and Diversification of the Mycorrhizal Mutualists.</title>
        <authorList>
            <consortium name="DOE Joint Genome Institute"/>
            <consortium name="Mycorrhizal Genomics Consortium"/>
            <person name="Kohler A."/>
            <person name="Kuo A."/>
            <person name="Nagy L.G."/>
            <person name="Floudas D."/>
            <person name="Copeland A."/>
            <person name="Barry K.W."/>
            <person name="Cichocki N."/>
            <person name="Veneault-Fourrey C."/>
            <person name="LaButti K."/>
            <person name="Lindquist E.A."/>
            <person name="Lipzen A."/>
            <person name="Lundell T."/>
            <person name="Morin E."/>
            <person name="Murat C."/>
            <person name="Riley R."/>
            <person name="Ohm R."/>
            <person name="Sun H."/>
            <person name="Tunlid A."/>
            <person name="Henrissat B."/>
            <person name="Grigoriev I.V."/>
            <person name="Hibbett D.S."/>
            <person name="Martin F."/>
        </authorList>
    </citation>
    <scope>NUCLEOTIDE SEQUENCE [LARGE SCALE GENOMIC DNA]</scope>
    <source>
        <strain evidence="2">MUT 4182</strain>
    </source>
</reference>
<dbReference type="Proteomes" id="UP000054248">
    <property type="component" value="Unassembled WGS sequence"/>
</dbReference>
<gene>
    <name evidence="1" type="ORF">M407DRAFT_243314</name>
</gene>
<dbReference type="HOGENOM" id="CLU_2783043_0_0_1"/>
<dbReference type="AlphaFoldDB" id="A0A0C3QB03"/>
<keyword evidence="2" id="KW-1185">Reference proteome</keyword>
<accession>A0A0C3QB03</accession>
<evidence type="ECO:0000313" key="1">
    <source>
        <dbReference type="EMBL" id="KIO27565.1"/>
    </source>
</evidence>
<organism evidence="1 2">
    <name type="scientific">Tulasnella calospora MUT 4182</name>
    <dbReference type="NCBI Taxonomy" id="1051891"/>
    <lineage>
        <taxon>Eukaryota</taxon>
        <taxon>Fungi</taxon>
        <taxon>Dikarya</taxon>
        <taxon>Basidiomycota</taxon>
        <taxon>Agaricomycotina</taxon>
        <taxon>Agaricomycetes</taxon>
        <taxon>Cantharellales</taxon>
        <taxon>Tulasnellaceae</taxon>
        <taxon>Tulasnella</taxon>
    </lineage>
</organism>
<dbReference type="EMBL" id="KN823007">
    <property type="protein sequence ID" value="KIO27565.1"/>
    <property type="molecule type" value="Genomic_DNA"/>
</dbReference>
<name>A0A0C3QB03_9AGAM</name>
<evidence type="ECO:0000313" key="2">
    <source>
        <dbReference type="Proteomes" id="UP000054248"/>
    </source>
</evidence>
<reference evidence="1 2" key="1">
    <citation type="submission" date="2014-04" db="EMBL/GenBank/DDBJ databases">
        <authorList>
            <consortium name="DOE Joint Genome Institute"/>
            <person name="Kuo A."/>
            <person name="Girlanda M."/>
            <person name="Perotto S."/>
            <person name="Kohler A."/>
            <person name="Nagy L.G."/>
            <person name="Floudas D."/>
            <person name="Copeland A."/>
            <person name="Barry K.W."/>
            <person name="Cichocki N."/>
            <person name="Veneault-Fourrey C."/>
            <person name="LaButti K."/>
            <person name="Lindquist E.A."/>
            <person name="Lipzen A."/>
            <person name="Lundell T."/>
            <person name="Morin E."/>
            <person name="Murat C."/>
            <person name="Sun H."/>
            <person name="Tunlid A."/>
            <person name="Henrissat B."/>
            <person name="Grigoriev I.V."/>
            <person name="Hibbett D.S."/>
            <person name="Martin F."/>
            <person name="Nordberg H.P."/>
            <person name="Cantor M.N."/>
            <person name="Hua S.X."/>
        </authorList>
    </citation>
    <scope>NUCLEOTIDE SEQUENCE [LARGE SCALE GENOMIC DNA]</scope>
    <source>
        <strain evidence="1 2">MUT 4182</strain>
    </source>
</reference>